<dbReference type="Gene3D" id="1.10.3210.10">
    <property type="entry name" value="Hypothetical protein af1432"/>
    <property type="match status" value="1"/>
</dbReference>
<dbReference type="Pfam" id="PF21447">
    <property type="entry name" value="Ppx-GppA_III"/>
    <property type="match status" value="1"/>
</dbReference>
<keyword evidence="4" id="KW-1185">Reference proteome</keyword>
<dbReference type="InterPro" id="IPR003607">
    <property type="entry name" value="HD/PDEase_dom"/>
</dbReference>
<proteinExistence type="predicted"/>
<dbReference type="CDD" id="cd00077">
    <property type="entry name" value="HDc"/>
    <property type="match status" value="1"/>
</dbReference>
<evidence type="ECO:0000313" key="4">
    <source>
        <dbReference type="Proteomes" id="UP000245959"/>
    </source>
</evidence>
<feature type="domain" description="HD/PDEase" evidence="2">
    <location>
        <begin position="342"/>
        <end position="475"/>
    </location>
</feature>
<evidence type="ECO:0000313" key="3">
    <source>
        <dbReference type="EMBL" id="PVY45857.1"/>
    </source>
</evidence>
<dbReference type="EMBL" id="QEKH01000001">
    <property type="protein sequence ID" value="PVY45857.1"/>
    <property type="molecule type" value="Genomic_DNA"/>
</dbReference>
<dbReference type="Gene3D" id="3.30.420.150">
    <property type="entry name" value="Exopolyphosphatase. Domain 2"/>
    <property type="match status" value="1"/>
</dbReference>
<dbReference type="Proteomes" id="UP000245959">
    <property type="component" value="Unassembled WGS sequence"/>
</dbReference>
<dbReference type="GeneID" id="78293588"/>
<dbReference type="AlphaFoldDB" id="A0A2U1BBB2"/>
<protein>
    <submittedName>
        <fullName evidence="3">Exopolyphosphatase/guanosine-5'-triphosphate, 3'-diphosphate pyrophosphatase</fullName>
    </submittedName>
</protein>
<comment type="caution">
    <text evidence="3">The sequence shown here is derived from an EMBL/GenBank/DDBJ whole genome shotgun (WGS) entry which is preliminary data.</text>
</comment>
<dbReference type="SUPFAM" id="SSF109604">
    <property type="entry name" value="HD-domain/PDEase-like"/>
    <property type="match status" value="1"/>
</dbReference>
<name>A0A2U1BBB2_9BACT</name>
<sequence length="524" mass="58526">MKKLRRLNSTFQAGVVDVGAHSIRLDIFEVSGGGKIDLLESLSRTVNLGYDVFRHGSVSPENLARLSRVMSDFSRKLDEYKVQAHRVVATSAIREAFNRELVVNRIRSDAHLDLEILEAPEEVKISFIAMRDSLRRQMEFDKLSGICLVIGTGSLLVSYFAGGLMRFSEEVPLGTVRLFDAFGRSGLSVERVIETLRSQDIGQRMMECVGLEAGRPITLIAMGASVRALTGWIAGTASERDEEDCLTLDPAAIAPTLRRIMNIDPVKLAEELKLPEEEVASAGSCAGILTYFLDAFNCRSFLSPGTTTRSALIYDLIRRNREPERSPFHDDLIAICDAIGCKYGYDPGHGRQVSQICSKLFKKLKRSFDFAPRSELLLEAAARLHDIGRFVDTRQHHKHSHYLISNTQLPGISEEELRIIATVSRYHRKSEPKTSHLEYTMLSAEDKVTVLKLAAILRVADALDCSRRGRFDKVKLVQRGHVLSAVVPESGDFRTERLYLEMKGGLFTQVFGLDVKIEEAPLSL</sequence>
<dbReference type="InterPro" id="IPR048950">
    <property type="entry name" value="Ppx_GppA_C"/>
</dbReference>
<organism evidence="3 4">
    <name type="scientific">Victivallis vadensis</name>
    <dbReference type="NCBI Taxonomy" id="172901"/>
    <lineage>
        <taxon>Bacteria</taxon>
        <taxon>Pseudomonadati</taxon>
        <taxon>Lentisphaerota</taxon>
        <taxon>Lentisphaeria</taxon>
        <taxon>Victivallales</taxon>
        <taxon>Victivallaceae</taxon>
        <taxon>Victivallis</taxon>
    </lineage>
</organism>
<dbReference type="Pfam" id="PF02541">
    <property type="entry name" value="Ppx-GppA"/>
    <property type="match status" value="1"/>
</dbReference>
<keyword evidence="1" id="KW-0812">Transmembrane</keyword>
<dbReference type="GO" id="GO:0016462">
    <property type="term" value="F:pyrophosphatase activity"/>
    <property type="evidence" value="ECO:0007669"/>
    <property type="project" value="TreeGrafter"/>
</dbReference>
<feature type="transmembrane region" description="Helical" evidence="1">
    <location>
        <begin position="143"/>
        <end position="162"/>
    </location>
</feature>
<accession>A0A2U1BBB2</accession>
<gene>
    <name evidence="3" type="ORF">C8D82_10151</name>
</gene>
<reference evidence="3 4" key="1">
    <citation type="submission" date="2018-04" db="EMBL/GenBank/DDBJ databases">
        <title>Genomic Encyclopedia of Type Strains, Phase IV (KMG-IV): sequencing the most valuable type-strain genomes for metagenomic binning, comparative biology and taxonomic classification.</title>
        <authorList>
            <person name="Goeker M."/>
        </authorList>
    </citation>
    <scope>NUCLEOTIDE SEQUENCE [LARGE SCALE GENOMIC DNA]</scope>
    <source>
        <strain evidence="3 4">DSM 14823</strain>
    </source>
</reference>
<dbReference type="PANTHER" id="PTHR30005">
    <property type="entry name" value="EXOPOLYPHOSPHATASE"/>
    <property type="match status" value="1"/>
</dbReference>
<evidence type="ECO:0000259" key="2">
    <source>
        <dbReference type="SMART" id="SM00471"/>
    </source>
</evidence>
<dbReference type="PANTHER" id="PTHR30005:SF0">
    <property type="entry name" value="RETROGRADE REGULATION PROTEIN 2"/>
    <property type="match status" value="1"/>
</dbReference>
<evidence type="ECO:0000256" key="1">
    <source>
        <dbReference type="SAM" id="Phobius"/>
    </source>
</evidence>
<dbReference type="InterPro" id="IPR050273">
    <property type="entry name" value="GppA/Ppx_hydrolase"/>
</dbReference>
<dbReference type="InterPro" id="IPR043129">
    <property type="entry name" value="ATPase_NBD"/>
</dbReference>
<dbReference type="Gene3D" id="3.30.420.40">
    <property type="match status" value="1"/>
</dbReference>
<dbReference type="OrthoDB" id="9814545at2"/>
<dbReference type="InterPro" id="IPR003695">
    <property type="entry name" value="Ppx_GppA_N"/>
</dbReference>
<dbReference type="RefSeq" id="WP_116882253.1">
    <property type="nucleotide sequence ID" value="NZ_CABMMC010000162.1"/>
</dbReference>
<dbReference type="SUPFAM" id="SSF53067">
    <property type="entry name" value="Actin-like ATPase domain"/>
    <property type="match status" value="2"/>
</dbReference>
<dbReference type="SMART" id="SM00471">
    <property type="entry name" value="HDc"/>
    <property type="match status" value="1"/>
</dbReference>
<keyword evidence="1" id="KW-0472">Membrane</keyword>
<keyword evidence="1" id="KW-1133">Transmembrane helix</keyword>